<feature type="signal peptide" evidence="2">
    <location>
        <begin position="1"/>
        <end position="21"/>
    </location>
</feature>
<accession>A0A8H3J0X1</accession>
<evidence type="ECO:0000313" key="4">
    <source>
        <dbReference type="Proteomes" id="UP000664203"/>
    </source>
</evidence>
<protein>
    <submittedName>
        <fullName evidence="3">Uncharacterized protein</fullName>
    </submittedName>
</protein>
<feature type="chain" id="PRO_5034932621" evidence="2">
    <location>
        <begin position="22"/>
        <end position="194"/>
    </location>
</feature>
<keyword evidence="2" id="KW-0732">Signal</keyword>
<reference evidence="3" key="1">
    <citation type="submission" date="2021-03" db="EMBL/GenBank/DDBJ databases">
        <authorList>
            <person name="Tagirdzhanova G."/>
        </authorList>
    </citation>
    <scope>NUCLEOTIDE SEQUENCE</scope>
</reference>
<evidence type="ECO:0000313" key="3">
    <source>
        <dbReference type="EMBL" id="CAF9938618.1"/>
    </source>
</evidence>
<keyword evidence="4" id="KW-1185">Reference proteome</keyword>
<dbReference type="EMBL" id="CAJPDR010000518">
    <property type="protein sequence ID" value="CAF9938618.1"/>
    <property type="molecule type" value="Genomic_DNA"/>
</dbReference>
<dbReference type="AlphaFoldDB" id="A0A8H3J0X1"/>
<evidence type="ECO:0000256" key="1">
    <source>
        <dbReference type="SAM" id="MobiDB-lite"/>
    </source>
</evidence>
<feature type="region of interest" description="Disordered" evidence="1">
    <location>
        <begin position="121"/>
        <end position="162"/>
    </location>
</feature>
<sequence>MFSLLPAVALFLPLLPTLISAQCAACDSYSAALKSCQTTSAQIVDVGSTMDSTALDCMCTSRSNVTDMNTCLACDEANLSTVLNIAVLNAWTMTCTADARFGDQQAVNCWESQPGSIVPCVSPSSGSGNGSEGSDTDSGSDVATSASTGPTSLASSRSAAKSSGTSARSDAIRSWQAPVLLSVLVIGLSMVVEL</sequence>
<evidence type="ECO:0000256" key="2">
    <source>
        <dbReference type="SAM" id="SignalP"/>
    </source>
</evidence>
<organism evidence="3 4">
    <name type="scientific">Alectoria fallacina</name>
    <dbReference type="NCBI Taxonomy" id="1903189"/>
    <lineage>
        <taxon>Eukaryota</taxon>
        <taxon>Fungi</taxon>
        <taxon>Dikarya</taxon>
        <taxon>Ascomycota</taxon>
        <taxon>Pezizomycotina</taxon>
        <taxon>Lecanoromycetes</taxon>
        <taxon>OSLEUM clade</taxon>
        <taxon>Lecanoromycetidae</taxon>
        <taxon>Lecanorales</taxon>
        <taxon>Lecanorineae</taxon>
        <taxon>Parmeliaceae</taxon>
        <taxon>Alectoria</taxon>
    </lineage>
</organism>
<proteinExistence type="predicted"/>
<name>A0A8H3J0X1_9LECA</name>
<comment type="caution">
    <text evidence="3">The sequence shown here is derived from an EMBL/GenBank/DDBJ whole genome shotgun (WGS) entry which is preliminary data.</text>
</comment>
<feature type="compositionally biased region" description="Low complexity" evidence="1">
    <location>
        <begin position="151"/>
        <end position="162"/>
    </location>
</feature>
<gene>
    <name evidence="3" type="ORF">ALECFALPRED_007750</name>
</gene>
<dbReference type="OrthoDB" id="5423234at2759"/>
<dbReference type="Proteomes" id="UP000664203">
    <property type="component" value="Unassembled WGS sequence"/>
</dbReference>
<feature type="compositionally biased region" description="Low complexity" evidence="1">
    <location>
        <begin position="121"/>
        <end position="142"/>
    </location>
</feature>